<gene>
    <name evidence="1" type="ORF">S01H1_86151</name>
</gene>
<comment type="caution">
    <text evidence="1">The sequence shown here is derived from an EMBL/GenBank/DDBJ whole genome shotgun (WGS) entry which is preliminary data.</text>
</comment>
<name>X0ZC07_9ZZZZ</name>
<feature type="non-terminal residue" evidence="1">
    <location>
        <position position="1"/>
    </location>
</feature>
<evidence type="ECO:0000313" key="1">
    <source>
        <dbReference type="EMBL" id="GAG45921.1"/>
    </source>
</evidence>
<protein>
    <submittedName>
        <fullName evidence="1">Uncharacterized protein</fullName>
    </submittedName>
</protein>
<proteinExistence type="predicted"/>
<reference evidence="1" key="1">
    <citation type="journal article" date="2014" name="Front. Microbiol.">
        <title>High frequency of phylogenetically diverse reductive dehalogenase-homologous genes in deep subseafloor sedimentary metagenomes.</title>
        <authorList>
            <person name="Kawai M."/>
            <person name="Futagami T."/>
            <person name="Toyoda A."/>
            <person name="Takaki Y."/>
            <person name="Nishi S."/>
            <person name="Hori S."/>
            <person name="Arai W."/>
            <person name="Tsubouchi T."/>
            <person name="Morono Y."/>
            <person name="Uchiyama I."/>
            <person name="Ito T."/>
            <person name="Fujiyama A."/>
            <person name="Inagaki F."/>
            <person name="Takami H."/>
        </authorList>
    </citation>
    <scope>NUCLEOTIDE SEQUENCE</scope>
    <source>
        <strain evidence="1">Expedition CK06-06</strain>
    </source>
</reference>
<dbReference type="AlphaFoldDB" id="X0ZC07"/>
<organism evidence="1">
    <name type="scientific">marine sediment metagenome</name>
    <dbReference type="NCBI Taxonomy" id="412755"/>
    <lineage>
        <taxon>unclassified sequences</taxon>
        <taxon>metagenomes</taxon>
        <taxon>ecological metagenomes</taxon>
    </lineage>
</organism>
<sequence length="34" mass="3933">KGGRLYTTSLAILTLEVYYRYMPMYQEAFVDAAP</sequence>
<dbReference type="EMBL" id="BARS01059521">
    <property type="protein sequence ID" value="GAG45921.1"/>
    <property type="molecule type" value="Genomic_DNA"/>
</dbReference>
<accession>X0ZC07</accession>